<feature type="domain" description="Lipoyl-binding" evidence="5">
    <location>
        <begin position="4"/>
        <end position="79"/>
    </location>
</feature>
<evidence type="ECO:0000259" key="5">
    <source>
        <dbReference type="PROSITE" id="PS50968"/>
    </source>
</evidence>
<dbReference type="SUPFAM" id="SSF47005">
    <property type="entry name" value="Peripheral subunit-binding domain of 2-oxo acid dehydrogenase complex"/>
    <property type="match status" value="1"/>
</dbReference>
<organism evidence="7 8">
    <name type="scientific">Acidithiobacillus sulfurivorans</name>
    <dbReference type="NCBI Taxonomy" id="1958756"/>
    <lineage>
        <taxon>Bacteria</taxon>
        <taxon>Pseudomonadati</taxon>
        <taxon>Pseudomonadota</taxon>
        <taxon>Acidithiobacillia</taxon>
        <taxon>Acidithiobacillales</taxon>
        <taxon>Acidithiobacillaceae</taxon>
        <taxon>Acidithiobacillus</taxon>
    </lineage>
</organism>
<evidence type="ECO:0000313" key="8">
    <source>
        <dbReference type="Proteomes" id="UP000755654"/>
    </source>
</evidence>
<evidence type="ECO:0000256" key="3">
    <source>
        <dbReference type="ARBA" id="ARBA00022823"/>
    </source>
</evidence>
<dbReference type="InterPro" id="IPR045257">
    <property type="entry name" value="E2/Pdx1"/>
</dbReference>
<evidence type="ECO:0000256" key="2">
    <source>
        <dbReference type="ARBA" id="ARBA00007317"/>
    </source>
</evidence>
<gene>
    <name evidence="7" type="ORF">HAP95_12310</name>
</gene>
<sequence>MAEPYVIKMPQLTDTMTEGVVVSWEKPIGARVERGDVVATIETDKAIMDVEVFRSGYLAGPLAAVDSVMPVGAAMAYLTETSDEAVSPVQDAPAKTAPAVASEPTESEALSGHAIKMPQLSDTMTEGVLVSWEKSLGDKIQRGDVVATIETDKAIMDVEVFREGYLSGPRVAVDAVVPVGDPIAWLVETADQVREAGTVSGSRPEVSAAAVDKTPSASTVSTQPPVAQHLSARVPGAQPAPRPQQGAASPFARQLAGQQGVDLNHLQGSGPAGVIVAADVIAAAG</sequence>
<feature type="compositionally biased region" description="Polar residues" evidence="4">
    <location>
        <begin position="215"/>
        <end position="225"/>
    </location>
</feature>
<dbReference type="Gene3D" id="2.40.50.100">
    <property type="match status" value="2"/>
</dbReference>
<feature type="domain" description="Peripheral subunit-binding (PSBD)" evidence="6">
    <location>
        <begin position="247"/>
        <end position="284"/>
    </location>
</feature>
<dbReference type="Gene3D" id="4.10.320.10">
    <property type="entry name" value="E3-binding domain"/>
    <property type="match status" value="1"/>
</dbReference>
<keyword evidence="7" id="KW-0670">Pyruvate</keyword>
<dbReference type="Pfam" id="PF02817">
    <property type="entry name" value="E3_binding"/>
    <property type="match status" value="1"/>
</dbReference>
<dbReference type="PANTHER" id="PTHR23151:SF90">
    <property type="entry name" value="DIHYDROLIPOYLLYSINE-RESIDUE ACETYLTRANSFERASE COMPONENT OF PYRUVATE DEHYDROGENASE COMPLEX, MITOCHONDRIAL-RELATED"/>
    <property type="match status" value="1"/>
</dbReference>
<proteinExistence type="inferred from homology"/>
<reference evidence="7 8" key="1">
    <citation type="journal article" date="2021" name="ISME J.">
        <title>Genomic evolution of the class Acidithiobacillia: deep-branching Proteobacteria living in extreme acidic conditions.</title>
        <authorList>
            <person name="Moya-Beltran A."/>
            <person name="Beard S."/>
            <person name="Rojas-Villalobos C."/>
            <person name="Issotta F."/>
            <person name="Gallardo Y."/>
            <person name="Ulloa R."/>
            <person name="Giaveno A."/>
            <person name="Degli Esposti M."/>
            <person name="Johnson D.B."/>
            <person name="Quatrini R."/>
        </authorList>
    </citation>
    <scope>NUCLEOTIDE SEQUENCE [LARGE SCALE GENOMIC DNA]</scope>
    <source>
        <strain evidence="7 8">RW2</strain>
    </source>
</reference>
<dbReference type="InterPro" id="IPR004167">
    <property type="entry name" value="PSBD"/>
</dbReference>
<keyword evidence="8" id="KW-1185">Reference proteome</keyword>
<dbReference type="RefSeq" id="WP_215884495.1">
    <property type="nucleotide sequence ID" value="NZ_JAAOMP010000131.1"/>
</dbReference>
<dbReference type="CDD" id="cd06849">
    <property type="entry name" value="lipoyl_domain"/>
    <property type="match status" value="2"/>
</dbReference>
<dbReference type="InterPro" id="IPR036625">
    <property type="entry name" value="E3-bd_dom_sf"/>
</dbReference>
<evidence type="ECO:0000313" key="7">
    <source>
        <dbReference type="EMBL" id="MBU2760921.1"/>
    </source>
</evidence>
<dbReference type="InterPro" id="IPR011053">
    <property type="entry name" value="Single_hybrid_motif"/>
</dbReference>
<feature type="non-terminal residue" evidence="7">
    <location>
        <position position="285"/>
    </location>
</feature>
<dbReference type="PROSITE" id="PS51826">
    <property type="entry name" value="PSBD"/>
    <property type="match status" value="1"/>
</dbReference>
<comment type="cofactor">
    <cofactor evidence="1">
        <name>(R)-lipoate</name>
        <dbReference type="ChEBI" id="CHEBI:83088"/>
    </cofactor>
</comment>
<comment type="caution">
    <text evidence="7">The sequence shown here is derived from an EMBL/GenBank/DDBJ whole genome shotgun (WGS) entry which is preliminary data.</text>
</comment>
<evidence type="ECO:0000259" key="6">
    <source>
        <dbReference type="PROSITE" id="PS51826"/>
    </source>
</evidence>
<protein>
    <submittedName>
        <fullName evidence="7">Pyruvate dehydrogenase</fullName>
    </submittedName>
</protein>
<evidence type="ECO:0000256" key="1">
    <source>
        <dbReference type="ARBA" id="ARBA00001938"/>
    </source>
</evidence>
<dbReference type="PROSITE" id="PS00189">
    <property type="entry name" value="LIPOYL"/>
    <property type="match status" value="2"/>
</dbReference>
<dbReference type="SUPFAM" id="SSF51230">
    <property type="entry name" value="Single hybrid motif"/>
    <property type="match status" value="2"/>
</dbReference>
<dbReference type="PROSITE" id="PS50968">
    <property type="entry name" value="BIOTINYL_LIPOYL"/>
    <property type="match status" value="2"/>
</dbReference>
<dbReference type="Proteomes" id="UP000755654">
    <property type="component" value="Unassembled WGS sequence"/>
</dbReference>
<dbReference type="InterPro" id="IPR000089">
    <property type="entry name" value="Biotin_lipoyl"/>
</dbReference>
<dbReference type="InterPro" id="IPR003016">
    <property type="entry name" value="2-oxoA_DH_lipoyl-BS"/>
</dbReference>
<keyword evidence="3" id="KW-0450">Lipoyl</keyword>
<dbReference type="PANTHER" id="PTHR23151">
    <property type="entry name" value="DIHYDROLIPOAMIDE ACETYL/SUCCINYL-TRANSFERASE-RELATED"/>
    <property type="match status" value="1"/>
</dbReference>
<accession>A0ABS6A1C9</accession>
<comment type="similarity">
    <text evidence="2">Belongs to the 2-oxoacid dehydrogenase family.</text>
</comment>
<feature type="domain" description="Lipoyl-binding" evidence="5">
    <location>
        <begin position="112"/>
        <end position="190"/>
    </location>
</feature>
<feature type="region of interest" description="Disordered" evidence="4">
    <location>
        <begin position="196"/>
        <end position="225"/>
    </location>
</feature>
<name>A0ABS6A1C9_9PROT</name>
<dbReference type="Pfam" id="PF00364">
    <property type="entry name" value="Biotin_lipoyl"/>
    <property type="match status" value="2"/>
</dbReference>
<evidence type="ECO:0000256" key="4">
    <source>
        <dbReference type="SAM" id="MobiDB-lite"/>
    </source>
</evidence>
<dbReference type="EMBL" id="JAAOMP010000131">
    <property type="protein sequence ID" value="MBU2760921.1"/>
    <property type="molecule type" value="Genomic_DNA"/>
</dbReference>